<comment type="caution">
    <text evidence="3">The sequence shown here is derived from an EMBL/GenBank/DDBJ whole genome shotgun (WGS) entry which is preliminary data.</text>
</comment>
<dbReference type="OrthoDB" id="733871at2759"/>
<feature type="repeat" description="PPR" evidence="2">
    <location>
        <begin position="46"/>
        <end position="76"/>
    </location>
</feature>
<dbReference type="GO" id="GO:0003723">
    <property type="term" value="F:RNA binding"/>
    <property type="evidence" value="ECO:0007669"/>
    <property type="project" value="InterPro"/>
</dbReference>
<dbReference type="PROSITE" id="PS51375">
    <property type="entry name" value="PPR"/>
    <property type="match status" value="2"/>
</dbReference>
<dbReference type="FunFam" id="1.25.40.10:FF:000344">
    <property type="entry name" value="Pentatricopeptide repeat-containing protein"/>
    <property type="match status" value="1"/>
</dbReference>
<evidence type="ECO:0000313" key="4">
    <source>
        <dbReference type="Proteomes" id="UP000283530"/>
    </source>
</evidence>
<evidence type="ECO:0000256" key="1">
    <source>
        <dbReference type="ARBA" id="ARBA00022737"/>
    </source>
</evidence>
<dbReference type="EMBL" id="QPKB01000001">
    <property type="protein sequence ID" value="RWR74464.1"/>
    <property type="molecule type" value="Genomic_DNA"/>
</dbReference>
<protein>
    <submittedName>
        <fullName evidence="3">Pentatricopeptide repeat-containing-like protein</fullName>
    </submittedName>
</protein>
<evidence type="ECO:0000313" key="3">
    <source>
        <dbReference type="EMBL" id="RWR74464.1"/>
    </source>
</evidence>
<accession>A0A443N7G3</accession>
<dbReference type="Pfam" id="PF13041">
    <property type="entry name" value="PPR_2"/>
    <property type="match status" value="1"/>
</dbReference>
<dbReference type="STRING" id="337451.A0A443N7G3"/>
<dbReference type="Pfam" id="PF01535">
    <property type="entry name" value="PPR"/>
    <property type="match status" value="3"/>
</dbReference>
<dbReference type="NCBIfam" id="TIGR00756">
    <property type="entry name" value="PPR"/>
    <property type="match status" value="3"/>
</dbReference>
<organism evidence="3 4">
    <name type="scientific">Cinnamomum micranthum f. kanehirae</name>
    <dbReference type="NCBI Taxonomy" id="337451"/>
    <lineage>
        <taxon>Eukaryota</taxon>
        <taxon>Viridiplantae</taxon>
        <taxon>Streptophyta</taxon>
        <taxon>Embryophyta</taxon>
        <taxon>Tracheophyta</taxon>
        <taxon>Spermatophyta</taxon>
        <taxon>Magnoliopsida</taxon>
        <taxon>Magnoliidae</taxon>
        <taxon>Laurales</taxon>
        <taxon>Lauraceae</taxon>
        <taxon>Cinnamomum</taxon>
    </lineage>
</organism>
<proteinExistence type="predicted"/>
<dbReference type="GO" id="GO:0009451">
    <property type="term" value="P:RNA modification"/>
    <property type="evidence" value="ECO:0007669"/>
    <property type="project" value="InterPro"/>
</dbReference>
<dbReference type="AlphaFoldDB" id="A0A443N7G3"/>
<dbReference type="InterPro" id="IPR002885">
    <property type="entry name" value="PPR_rpt"/>
</dbReference>
<sequence>MPSLSASIEIYNLYISSLLINKYCSFGWTKSARLVFDDITSRYAANSLVWNSMMRGYLKNRRPRSVLDLYTEMVGCIRECMPDKQTFNIVITACSDLGEIELGSQVHAYARDVGLESDLLVGTALVSMYCKVGLVETACKVFDGMDVKDVVAWNAMISGFSREGLVHEALNMFIVIRFVQGVFPTEETMVSVVSACGGSGSPEGGGIIHAHAVKIGFETNLFLFHEMIATTNIQPTRPILLNVLLACADLGDWQQGKQIEDYYIKSSVHGFESDACLNTALIYMYAKCEKTQTIIEAFGNNS</sequence>
<keyword evidence="1" id="KW-0677">Repeat</keyword>
<dbReference type="PANTHER" id="PTHR47926">
    <property type="entry name" value="PENTATRICOPEPTIDE REPEAT-CONTAINING PROTEIN"/>
    <property type="match status" value="1"/>
</dbReference>
<gene>
    <name evidence="3" type="ORF">CKAN_00279300</name>
</gene>
<reference evidence="3 4" key="1">
    <citation type="journal article" date="2019" name="Nat. Plants">
        <title>Stout camphor tree genome fills gaps in understanding of flowering plant genome evolution.</title>
        <authorList>
            <person name="Chaw S.M."/>
            <person name="Liu Y.C."/>
            <person name="Wu Y.W."/>
            <person name="Wang H.Y."/>
            <person name="Lin C.I."/>
            <person name="Wu C.S."/>
            <person name="Ke H.M."/>
            <person name="Chang L.Y."/>
            <person name="Hsu C.Y."/>
            <person name="Yang H.T."/>
            <person name="Sudianto E."/>
            <person name="Hsu M.H."/>
            <person name="Wu K.P."/>
            <person name="Wang L.N."/>
            <person name="Leebens-Mack J.H."/>
            <person name="Tsai I.J."/>
        </authorList>
    </citation>
    <scope>NUCLEOTIDE SEQUENCE [LARGE SCALE GENOMIC DNA]</scope>
    <source>
        <strain evidence="4">cv. Chaw 1501</strain>
        <tissue evidence="3">Young leaves</tissue>
    </source>
</reference>
<keyword evidence="4" id="KW-1185">Reference proteome</keyword>
<dbReference type="InterPro" id="IPR046960">
    <property type="entry name" value="PPR_At4g14850-like_plant"/>
</dbReference>
<feature type="repeat" description="PPR" evidence="2">
    <location>
        <begin position="149"/>
        <end position="184"/>
    </location>
</feature>
<dbReference type="InterPro" id="IPR011990">
    <property type="entry name" value="TPR-like_helical_dom_sf"/>
</dbReference>
<evidence type="ECO:0000256" key="2">
    <source>
        <dbReference type="PROSITE-ProRule" id="PRU00708"/>
    </source>
</evidence>
<dbReference type="Gene3D" id="1.25.40.10">
    <property type="entry name" value="Tetratricopeptide repeat domain"/>
    <property type="match status" value="2"/>
</dbReference>
<dbReference type="Proteomes" id="UP000283530">
    <property type="component" value="Unassembled WGS sequence"/>
</dbReference>
<name>A0A443N7G3_9MAGN</name>